<accession>A0A9K3D8Y6</accession>
<dbReference type="InterPro" id="IPR051805">
    <property type="entry name" value="Dehydratase_Activator_Redct"/>
</dbReference>
<dbReference type="AlphaFoldDB" id="A0A9K3D8Y6"/>
<sequence length="272" mass="29388">ANGAEVVVPEIMDFFSYCAYSGVVNRKLLKSPVLSFLKSSLTVEVIDLLRTKITRCFNKHPKFGHPHSIKDTAKAAQEISSLGSQSGEGWFLAGELVQLVRDGVPNVVLLSPWGCLPNHVTGKAMLHSIKRIYPQSNMAAIDYDAGTSEVNQVSRIKLLLSAAFRKLEAETGIRPRVVSEISKLSDAEVAALVGETDADRERERANELIADAIDAAPEADVDTPAIPIKEEEAHVAIDIEDLVAPASVNPVKGYTHTSIDVARAIAPLAQED</sequence>
<organism evidence="1 2">
    <name type="scientific">Kipferlia bialata</name>
    <dbReference type="NCBI Taxonomy" id="797122"/>
    <lineage>
        <taxon>Eukaryota</taxon>
        <taxon>Metamonada</taxon>
        <taxon>Carpediemonas-like organisms</taxon>
        <taxon>Kipferlia</taxon>
    </lineage>
</organism>
<reference evidence="1 2" key="1">
    <citation type="journal article" date="2018" name="PLoS ONE">
        <title>The draft genome of Kipferlia bialata reveals reductive genome evolution in fornicate parasites.</title>
        <authorList>
            <person name="Tanifuji G."/>
            <person name="Takabayashi S."/>
            <person name="Kume K."/>
            <person name="Takagi M."/>
            <person name="Nakayama T."/>
            <person name="Kamikawa R."/>
            <person name="Inagaki Y."/>
            <person name="Hashimoto T."/>
        </authorList>
    </citation>
    <scope>NUCLEOTIDE SEQUENCE [LARGE SCALE GENOMIC DNA]</scope>
    <source>
        <strain evidence="1">NY0173</strain>
    </source>
</reference>
<protein>
    <recommendedName>
        <fullName evidence="3">2-hydroxyglutaryl-CoA dehydratase</fullName>
    </recommendedName>
</protein>
<keyword evidence="2" id="KW-1185">Reference proteome</keyword>
<evidence type="ECO:0000313" key="1">
    <source>
        <dbReference type="EMBL" id="GIQ90797.1"/>
    </source>
</evidence>
<dbReference type="EMBL" id="BDIP01006681">
    <property type="protein sequence ID" value="GIQ90797.1"/>
    <property type="molecule type" value="Genomic_DNA"/>
</dbReference>
<gene>
    <name evidence="1" type="ORF">KIPB_013730</name>
</gene>
<dbReference type="Proteomes" id="UP000265618">
    <property type="component" value="Unassembled WGS sequence"/>
</dbReference>
<feature type="non-terminal residue" evidence="1">
    <location>
        <position position="272"/>
    </location>
</feature>
<dbReference type="OrthoDB" id="10642558at2759"/>
<evidence type="ECO:0000313" key="2">
    <source>
        <dbReference type="Proteomes" id="UP000265618"/>
    </source>
</evidence>
<proteinExistence type="predicted"/>
<name>A0A9K3D8Y6_9EUKA</name>
<dbReference type="PANTHER" id="PTHR32329">
    <property type="entry name" value="BIFUNCTIONAL PROTEIN [INCLUDES 2-HYDROXYACYL-COA DEHYDRATASE (N-TER) AND ITS ACTIVATOR DOMAIN (C_TERM)-RELATED"/>
    <property type="match status" value="1"/>
</dbReference>
<dbReference type="PANTHER" id="PTHR32329:SF4">
    <property type="entry name" value="ACTIVATOR OF 2-HYDROXYACYL-COA DEHYDRATASE"/>
    <property type="match status" value="1"/>
</dbReference>
<evidence type="ECO:0008006" key="3">
    <source>
        <dbReference type="Google" id="ProtNLM"/>
    </source>
</evidence>
<comment type="caution">
    <text evidence="1">The sequence shown here is derived from an EMBL/GenBank/DDBJ whole genome shotgun (WGS) entry which is preliminary data.</text>
</comment>